<protein>
    <submittedName>
        <fullName evidence="5">Competence type IV pilus ATPase ComGA</fullName>
    </submittedName>
</protein>
<comment type="caution">
    <text evidence="5">The sequence shown here is derived from an EMBL/GenBank/DDBJ whole genome shotgun (WGS) entry which is preliminary data.</text>
</comment>
<dbReference type="RefSeq" id="WP_213536861.1">
    <property type="nucleotide sequence ID" value="NZ_BOVQ01000010.1"/>
</dbReference>
<organism evidence="5 6">
    <name type="scientific">Lactococcus nasutitermitis</name>
    <dbReference type="NCBI Taxonomy" id="1652957"/>
    <lineage>
        <taxon>Bacteria</taxon>
        <taxon>Bacillati</taxon>
        <taxon>Bacillota</taxon>
        <taxon>Bacilli</taxon>
        <taxon>Lactobacillales</taxon>
        <taxon>Streptococcaceae</taxon>
        <taxon>Lactococcus</taxon>
    </lineage>
</organism>
<dbReference type="NCBIfam" id="NF041000">
    <property type="entry name" value="ATPase_ComGA"/>
    <property type="match status" value="1"/>
</dbReference>
<evidence type="ECO:0000256" key="2">
    <source>
        <dbReference type="ARBA" id="ARBA00022741"/>
    </source>
</evidence>
<dbReference type="InterPro" id="IPR001482">
    <property type="entry name" value="T2SS/T4SS_dom"/>
</dbReference>
<gene>
    <name evidence="5" type="primary">comGA</name>
    <name evidence="5" type="ORF">ACFO26_08235</name>
</gene>
<dbReference type="Gene3D" id="3.40.50.300">
    <property type="entry name" value="P-loop containing nucleotide triphosphate hydrolases"/>
    <property type="match status" value="1"/>
</dbReference>
<proteinExistence type="inferred from homology"/>
<reference evidence="6" key="1">
    <citation type="journal article" date="2019" name="Int. J. Syst. Evol. Microbiol.">
        <title>The Global Catalogue of Microorganisms (GCM) 10K type strain sequencing project: providing services to taxonomists for standard genome sequencing and annotation.</title>
        <authorList>
            <consortium name="The Broad Institute Genomics Platform"/>
            <consortium name="The Broad Institute Genome Sequencing Center for Infectious Disease"/>
            <person name="Wu L."/>
            <person name="Ma J."/>
        </authorList>
    </citation>
    <scope>NUCLEOTIDE SEQUENCE [LARGE SCALE GENOMIC DNA]</scope>
    <source>
        <strain evidence="6">CCUG 63287</strain>
    </source>
</reference>
<name>A0ABV9JEN7_9LACT</name>
<keyword evidence="3" id="KW-0067">ATP-binding</keyword>
<sequence>MIQDYAKEILKGARADKAQDIYLQYSHGKYCVYFRNFKSRELADELDEKMGQALIVHFKFLAGMNVGEKRRTQLGSCWYELGSGESQRLRLSCVGDFEGKESLVIRLLHSEKQKLEFWYDDAQELQSILRGRGLYLFSGPVGSGKTTLMYELAKRYFTKKQVMTIEDPVELVETDFIQLQVNELIGNDYDELLKMSLRHRPDLLIVGEIRDTKTAKAVLRASLTGHIVFSTIHAKSIFGVKERLLELGLSEWEIENAVQTILYQRLIAGKGAVDIAKNGFENWTAQSWNEKMAALVADGYLTDFEAQAEKINSEQTGETDSTDE</sequence>
<dbReference type="InterPro" id="IPR047667">
    <property type="entry name" value="ATPase_ComGA"/>
</dbReference>
<comment type="similarity">
    <text evidence="1">Belongs to the GSP E family.</text>
</comment>
<dbReference type="PROSITE" id="PS00662">
    <property type="entry name" value="T2SP_E"/>
    <property type="match status" value="1"/>
</dbReference>
<dbReference type="SUPFAM" id="SSF52540">
    <property type="entry name" value="P-loop containing nucleoside triphosphate hydrolases"/>
    <property type="match status" value="1"/>
</dbReference>
<keyword evidence="6" id="KW-1185">Reference proteome</keyword>
<evidence type="ECO:0000313" key="6">
    <source>
        <dbReference type="Proteomes" id="UP001595987"/>
    </source>
</evidence>
<evidence type="ECO:0000313" key="5">
    <source>
        <dbReference type="EMBL" id="MFC4652896.1"/>
    </source>
</evidence>
<dbReference type="InterPro" id="IPR027417">
    <property type="entry name" value="P-loop_NTPase"/>
</dbReference>
<dbReference type="Gene3D" id="3.30.450.90">
    <property type="match status" value="1"/>
</dbReference>
<dbReference type="Proteomes" id="UP001595987">
    <property type="component" value="Unassembled WGS sequence"/>
</dbReference>
<evidence type="ECO:0000259" key="4">
    <source>
        <dbReference type="PROSITE" id="PS00662"/>
    </source>
</evidence>
<dbReference type="CDD" id="cd01129">
    <property type="entry name" value="PulE-GspE-like"/>
    <property type="match status" value="1"/>
</dbReference>
<dbReference type="EMBL" id="JBHSGD010000006">
    <property type="protein sequence ID" value="MFC4652896.1"/>
    <property type="molecule type" value="Genomic_DNA"/>
</dbReference>
<evidence type="ECO:0000256" key="1">
    <source>
        <dbReference type="ARBA" id="ARBA00006611"/>
    </source>
</evidence>
<evidence type="ECO:0000256" key="3">
    <source>
        <dbReference type="ARBA" id="ARBA00022840"/>
    </source>
</evidence>
<accession>A0ABV9JEN7</accession>
<feature type="domain" description="Bacterial type II secretion system protein E" evidence="4">
    <location>
        <begin position="197"/>
        <end position="211"/>
    </location>
</feature>
<keyword evidence="2" id="KW-0547">Nucleotide-binding</keyword>
<dbReference type="PANTHER" id="PTHR30258:SF2">
    <property type="entry name" value="COMG OPERON PROTEIN 1"/>
    <property type="match status" value="1"/>
</dbReference>
<dbReference type="PANTHER" id="PTHR30258">
    <property type="entry name" value="TYPE II SECRETION SYSTEM PROTEIN GSPE-RELATED"/>
    <property type="match status" value="1"/>
</dbReference>
<dbReference type="Pfam" id="PF00437">
    <property type="entry name" value="T2SSE"/>
    <property type="match status" value="1"/>
</dbReference>